<dbReference type="AlphaFoldDB" id="A0A5J4F5R7"/>
<dbReference type="NCBIfam" id="TIGR02595">
    <property type="entry name" value="PEP_CTERM"/>
    <property type="match status" value="1"/>
</dbReference>
<keyword evidence="1" id="KW-0732">Signal</keyword>
<organism evidence="3 4">
    <name type="scientific">Microcystis aeruginosa NIES-4325</name>
    <dbReference type="NCBI Taxonomy" id="2569534"/>
    <lineage>
        <taxon>Bacteria</taxon>
        <taxon>Bacillati</taxon>
        <taxon>Cyanobacteriota</taxon>
        <taxon>Cyanophyceae</taxon>
        <taxon>Oscillatoriophycideae</taxon>
        <taxon>Chroococcales</taxon>
        <taxon>Microcystaceae</taxon>
        <taxon>Microcystis</taxon>
    </lineage>
</organism>
<sequence length="207" mass="20416">MIPNISRQLTTGALALAGSVAAFSFAGAAQAVSVFTIGGNATIGAWGTANPVLTPTNINFVGGDGQFTGVTAADVTLPGSFTLTGTGVGSSTNFGVPGPIAGFTTITTGAGPVIADVTPLVAVGTNVTTPVPLTTYVISGSVIFNEPVGPDLAGTFALVFVRAAGSQTYTLTFTKTDEPVPTNVPEPSAILGILAVAGVGAFARRKS</sequence>
<evidence type="ECO:0000313" key="3">
    <source>
        <dbReference type="EMBL" id="GEA26313.1"/>
    </source>
</evidence>
<comment type="caution">
    <text evidence="3">The sequence shown here is derived from an EMBL/GenBank/DDBJ whole genome shotgun (WGS) entry which is preliminary data.</text>
</comment>
<feature type="chain" id="PRO_5023826910" description="Ice-binding protein C-terminal domain-containing protein" evidence="1">
    <location>
        <begin position="29"/>
        <end position="207"/>
    </location>
</feature>
<evidence type="ECO:0000259" key="2">
    <source>
        <dbReference type="Pfam" id="PF07589"/>
    </source>
</evidence>
<gene>
    <name evidence="3" type="ORF">MiAbW_00865</name>
</gene>
<dbReference type="RefSeq" id="WP_151695090.1">
    <property type="nucleotide sequence ID" value="NZ_BJKP01000005.1"/>
</dbReference>
<reference evidence="3 4" key="1">
    <citation type="journal article" date="2019" name="FEMS Microbiol. Lett.">
        <title>A novel salt-tolerant genotype illuminates the sucrose gene evolution in freshwater bloom-forming cyanobacterium Microcystis aeruginosa.</title>
        <authorList>
            <person name="Tanabe Y."/>
            <person name="Yamaguchi H."/>
            <person name="Sano T."/>
            <person name="Kawachi M."/>
        </authorList>
    </citation>
    <scope>NUCLEOTIDE SEQUENCE [LARGE SCALE GENOMIC DNA]</scope>
    <source>
        <strain evidence="3 4">NIES-4325</strain>
    </source>
</reference>
<dbReference type="EMBL" id="BJKP01000005">
    <property type="protein sequence ID" value="GEA26313.1"/>
    <property type="molecule type" value="Genomic_DNA"/>
</dbReference>
<feature type="signal peptide" evidence="1">
    <location>
        <begin position="1"/>
        <end position="28"/>
    </location>
</feature>
<proteinExistence type="predicted"/>
<dbReference type="Proteomes" id="UP000376575">
    <property type="component" value="Unassembled WGS sequence"/>
</dbReference>
<accession>A0A5J4F5R7</accession>
<evidence type="ECO:0000313" key="4">
    <source>
        <dbReference type="Proteomes" id="UP000376575"/>
    </source>
</evidence>
<protein>
    <recommendedName>
        <fullName evidence="2">Ice-binding protein C-terminal domain-containing protein</fullName>
    </recommendedName>
</protein>
<evidence type="ECO:0000256" key="1">
    <source>
        <dbReference type="SAM" id="SignalP"/>
    </source>
</evidence>
<dbReference type="InterPro" id="IPR013424">
    <property type="entry name" value="Ice-binding_C"/>
</dbReference>
<name>A0A5J4F5R7_MICAE</name>
<feature type="domain" description="Ice-binding protein C-terminal" evidence="2">
    <location>
        <begin position="184"/>
        <end position="206"/>
    </location>
</feature>
<dbReference type="Pfam" id="PF07589">
    <property type="entry name" value="PEP-CTERM"/>
    <property type="match status" value="1"/>
</dbReference>